<dbReference type="AlphaFoldDB" id="A0A645IDN9"/>
<sequence>MEFPLSILANFFVWAITLDSLLKSENFSMRFVTTAMEMVASGKVSTKPLRFLETIKPLSASSWVYNDLVRVENKSIIFSQNASER</sequence>
<accession>A0A645IDN9</accession>
<reference evidence="1" key="1">
    <citation type="submission" date="2019-08" db="EMBL/GenBank/DDBJ databases">
        <authorList>
            <person name="Kucharzyk K."/>
            <person name="Murdoch R.W."/>
            <person name="Higgins S."/>
            <person name="Loffler F."/>
        </authorList>
    </citation>
    <scope>NUCLEOTIDE SEQUENCE</scope>
</reference>
<dbReference type="EMBL" id="VSSQ01107042">
    <property type="protein sequence ID" value="MPN46404.1"/>
    <property type="molecule type" value="Genomic_DNA"/>
</dbReference>
<proteinExistence type="predicted"/>
<name>A0A645IDN9_9ZZZZ</name>
<gene>
    <name evidence="1" type="ORF">SDC9_193990</name>
</gene>
<organism evidence="1">
    <name type="scientific">bioreactor metagenome</name>
    <dbReference type="NCBI Taxonomy" id="1076179"/>
    <lineage>
        <taxon>unclassified sequences</taxon>
        <taxon>metagenomes</taxon>
        <taxon>ecological metagenomes</taxon>
    </lineage>
</organism>
<evidence type="ECO:0000313" key="1">
    <source>
        <dbReference type="EMBL" id="MPN46404.1"/>
    </source>
</evidence>
<protein>
    <submittedName>
        <fullName evidence="1">Uncharacterized protein</fullName>
    </submittedName>
</protein>
<comment type="caution">
    <text evidence="1">The sequence shown here is derived from an EMBL/GenBank/DDBJ whole genome shotgun (WGS) entry which is preliminary data.</text>
</comment>